<evidence type="ECO:0000313" key="1">
    <source>
        <dbReference type="EMBL" id="KAJ7694782.1"/>
    </source>
</evidence>
<evidence type="ECO:0000313" key="2">
    <source>
        <dbReference type="Proteomes" id="UP001221757"/>
    </source>
</evidence>
<accession>A0AAD7DMM4</accession>
<gene>
    <name evidence="1" type="ORF">B0H17DRAFT_1131716</name>
</gene>
<keyword evidence="2" id="KW-1185">Reference proteome</keyword>
<organism evidence="1 2">
    <name type="scientific">Mycena rosella</name>
    <name type="common">Pink bonnet</name>
    <name type="synonym">Agaricus rosellus</name>
    <dbReference type="NCBI Taxonomy" id="1033263"/>
    <lineage>
        <taxon>Eukaryota</taxon>
        <taxon>Fungi</taxon>
        <taxon>Dikarya</taxon>
        <taxon>Basidiomycota</taxon>
        <taxon>Agaricomycotina</taxon>
        <taxon>Agaricomycetes</taxon>
        <taxon>Agaricomycetidae</taxon>
        <taxon>Agaricales</taxon>
        <taxon>Marasmiineae</taxon>
        <taxon>Mycenaceae</taxon>
        <taxon>Mycena</taxon>
    </lineage>
</organism>
<name>A0AAD7DMM4_MYCRO</name>
<dbReference type="AlphaFoldDB" id="A0AAD7DMM4"/>
<dbReference type="EMBL" id="JARKIE010000040">
    <property type="protein sequence ID" value="KAJ7694782.1"/>
    <property type="molecule type" value="Genomic_DNA"/>
</dbReference>
<dbReference type="Proteomes" id="UP001221757">
    <property type="component" value="Unassembled WGS sequence"/>
</dbReference>
<proteinExistence type="predicted"/>
<reference evidence="1" key="1">
    <citation type="submission" date="2023-03" db="EMBL/GenBank/DDBJ databases">
        <title>Massive genome expansion in bonnet fungi (Mycena s.s.) driven by repeated elements and novel gene families across ecological guilds.</title>
        <authorList>
            <consortium name="Lawrence Berkeley National Laboratory"/>
            <person name="Harder C.B."/>
            <person name="Miyauchi S."/>
            <person name="Viragh M."/>
            <person name="Kuo A."/>
            <person name="Thoen E."/>
            <person name="Andreopoulos B."/>
            <person name="Lu D."/>
            <person name="Skrede I."/>
            <person name="Drula E."/>
            <person name="Henrissat B."/>
            <person name="Morin E."/>
            <person name="Kohler A."/>
            <person name="Barry K."/>
            <person name="LaButti K."/>
            <person name="Morin E."/>
            <person name="Salamov A."/>
            <person name="Lipzen A."/>
            <person name="Mereny Z."/>
            <person name="Hegedus B."/>
            <person name="Baldrian P."/>
            <person name="Stursova M."/>
            <person name="Weitz H."/>
            <person name="Taylor A."/>
            <person name="Grigoriev I.V."/>
            <person name="Nagy L.G."/>
            <person name="Martin F."/>
            <person name="Kauserud H."/>
        </authorList>
    </citation>
    <scope>NUCLEOTIDE SEQUENCE</scope>
    <source>
        <strain evidence="1">CBHHK067</strain>
    </source>
</reference>
<comment type="caution">
    <text evidence="1">The sequence shown here is derived from an EMBL/GenBank/DDBJ whole genome shotgun (WGS) entry which is preliminary data.</text>
</comment>
<protein>
    <submittedName>
        <fullName evidence="1">Uncharacterized protein</fullName>
    </submittedName>
</protein>
<sequence length="306" mass="34020">MSVDSEEADEGFESSGGHLTLRECLATTWKQDSKNDCSTELGKSHWGYRRHQQHHGGQIVDVYQICVPAVATATATASPFVNAIPATSTFLPASSYTGTRRTCRYGNYPWRARAVWSEGAHKYLQSLLVARAAYTILEIDTLVRHEQRLAARASRTGIPNHLLFNGARTGSSPRTKEFPNTAVDLDIQSRSRIPGLLIGNHGAREVRAETWGMMLKIFLPLGDSPERALLCVMRFRPVDDTQVHRSEDVLVLAQSSEKPKVVFDPLCLVTELPAYSASWKCCSYGATCIARQKIYRKHISLTLNLS</sequence>